<evidence type="ECO:0000313" key="3">
    <source>
        <dbReference type="Proteomes" id="UP000092967"/>
    </source>
</evidence>
<keyword evidence="1" id="KW-1133">Transmembrane helix</keyword>
<sequence>METTIIITRIFATVYVAFGLGMLISPNFYKEEIGKLLVTPSFIFLSGFLAIIFGVLIVTTHHYWENDWRMIISIFGWIALIKGVLLIIAPEQAQGFRYSLLKPENTKIIAYLLLALGVLFGYFGFIH</sequence>
<reference evidence="2 3" key="1">
    <citation type="submission" date="2016-02" db="EMBL/GenBank/DDBJ databases">
        <authorList>
            <person name="Wen L."/>
            <person name="He K."/>
            <person name="Yang H."/>
        </authorList>
    </citation>
    <scope>NUCLEOTIDE SEQUENCE [LARGE SCALE GENOMIC DNA]</scope>
    <source>
        <strain evidence="2 3">CZ1127</strain>
    </source>
</reference>
<evidence type="ECO:0000256" key="1">
    <source>
        <dbReference type="SAM" id="Phobius"/>
    </source>
</evidence>
<name>A0A1B1Y5A2_9FLAO</name>
<keyword evidence="1" id="KW-0472">Membrane</keyword>
<proteinExistence type="predicted"/>
<keyword evidence="1" id="KW-0812">Transmembrane</keyword>
<organism evidence="2 3">
    <name type="scientific">Wenyingzhuangia fucanilytica</name>
    <dbReference type="NCBI Taxonomy" id="1790137"/>
    <lineage>
        <taxon>Bacteria</taxon>
        <taxon>Pseudomonadati</taxon>
        <taxon>Bacteroidota</taxon>
        <taxon>Flavobacteriia</taxon>
        <taxon>Flavobacteriales</taxon>
        <taxon>Flavobacteriaceae</taxon>
        <taxon>Wenyingzhuangia</taxon>
    </lineage>
</organism>
<keyword evidence="3" id="KW-1185">Reference proteome</keyword>
<evidence type="ECO:0000313" key="2">
    <source>
        <dbReference type="EMBL" id="ANW95933.1"/>
    </source>
</evidence>
<dbReference type="EMBL" id="CP014224">
    <property type="protein sequence ID" value="ANW95933.1"/>
    <property type="molecule type" value="Genomic_DNA"/>
</dbReference>
<dbReference type="AlphaFoldDB" id="A0A1B1Y5A2"/>
<protein>
    <submittedName>
        <fullName evidence="2">Uncharacterized protein</fullName>
    </submittedName>
</protein>
<accession>A0A1B1Y5A2</accession>
<dbReference type="OrthoDB" id="1447544at2"/>
<gene>
    <name evidence="2" type="ORF">AXE80_06405</name>
</gene>
<feature type="transmembrane region" description="Helical" evidence="1">
    <location>
        <begin position="6"/>
        <end position="24"/>
    </location>
</feature>
<dbReference type="STRING" id="1790137.AXE80_06405"/>
<dbReference type="Proteomes" id="UP000092967">
    <property type="component" value="Chromosome"/>
</dbReference>
<feature type="transmembrane region" description="Helical" evidence="1">
    <location>
        <begin position="36"/>
        <end position="58"/>
    </location>
</feature>
<feature type="transmembrane region" description="Helical" evidence="1">
    <location>
        <begin position="70"/>
        <end position="88"/>
    </location>
</feature>
<dbReference type="RefSeq" id="WP_068825540.1">
    <property type="nucleotide sequence ID" value="NZ_CP014224.1"/>
</dbReference>
<feature type="transmembrane region" description="Helical" evidence="1">
    <location>
        <begin position="108"/>
        <end position="126"/>
    </location>
</feature>
<dbReference type="KEGG" id="wfu:AXE80_06405"/>